<dbReference type="OrthoDB" id="10448499at2759"/>
<feature type="compositionally biased region" description="Basic and acidic residues" evidence="1">
    <location>
        <begin position="311"/>
        <end position="328"/>
    </location>
</feature>
<evidence type="ECO:0000313" key="2">
    <source>
        <dbReference type="EMBL" id="KEQ72930.1"/>
    </source>
</evidence>
<keyword evidence="3" id="KW-1185">Reference proteome</keyword>
<sequence>MADPEVGGSAANAMNLLRIKADIKELVKEQDKHKESVDSINAKIESQGPNVTLEGLLKSLIEKQHSAFTRTCLAVSVIGQSIEDLTTFSRNPPSIMAIKDLLDSLNNFTDEDSIETLSGSLVIVQDGTKFTCADVVEDLEEAYKSLSEEHQSRTTEILRATQLAVRDLATNPFKRTLNRRSRLLAIRNENLTSESAGVLSVTQEVHGTTHLEASTQPNRTTQTSQDPAQILDAPSLHRYIDSVFPLVPIKRIVEAVQNVVMEFASGHKSPDEHGPGIFQEITSNSKKELKELGVRVQALEDFIKLRYAGGADKEVKEEETSLQKEASLHPHKRPSLGFEDKMDVKRSRS</sequence>
<name>A0A074WIH2_9PEZI</name>
<reference evidence="2 3" key="1">
    <citation type="journal article" date="2014" name="BMC Genomics">
        <title>Genome sequencing of four Aureobasidium pullulans varieties: biotechnological potential, stress tolerance, and description of new species.</title>
        <authorList>
            <person name="Gostin Ar C."/>
            <person name="Ohm R.A."/>
            <person name="Kogej T."/>
            <person name="Sonjak S."/>
            <person name="Turk M."/>
            <person name="Zajc J."/>
            <person name="Zalar P."/>
            <person name="Grube M."/>
            <person name="Sun H."/>
            <person name="Han J."/>
            <person name="Sharma A."/>
            <person name="Chiniquy J."/>
            <person name="Ngan C.Y."/>
            <person name="Lipzen A."/>
            <person name="Barry K."/>
            <person name="Grigoriev I.V."/>
            <person name="Gunde-Cimerman N."/>
        </authorList>
    </citation>
    <scope>NUCLEOTIDE SEQUENCE [LARGE SCALE GENOMIC DNA]</scope>
    <source>
        <strain evidence="2 3">CBS 147.97</strain>
    </source>
</reference>
<dbReference type="EMBL" id="KL584710">
    <property type="protein sequence ID" value="KEQ72930.1"/>
    <property type="molecule type" value="Genomic_DNA"/>
</dbReference>
<evidence type="ECO:0000313" key="3">
    <source>
        <dbReference type="Proteomes" id="UP000027730"/>
    </source>
</evidence>
<dbReference type="GeneID" id="25416944"/>
<organism evidence="2 3">
    <name type="scientific">Aureobasidium namibiae CBS 147.97</name>
    <dbReference type="NCBI Taxonomy" id="1043004"/>
    <lineage>
        <taxon>Eukaryota</taxon>
        <taxon>Fungi</taxon>
        <taxon>Dikarya</taxon>
        <taxon>Ascomycota</taxon>
        <taxon>Pezizomycotina</taxon>
        <taxon>Dothideomycetes</taxon>
        <taxon>Dothideomycetidae</taxon>
        <taxon>Dothideales</taxon>
        <taxon>Saccotheciaceae</taxon>
        <taxon>Aureobasidium</taxon>
    </lineage>
</organism>
<gene>
    <name evidence="2" type="ORF">M436DRAFT_82202</name>
</gene>
<accession>A0A074WIH2</accession>
<dbReference type="Proteomes" id="UP000027730">
    <property type="component" value="Unassembled WGS sequence"/>
</dbReference>
<protein>
    <submittedName>
        <fullName evidence="2">Uncharacterized protein</fullName>
    </submittedName>
</protein>
<dbReference type="HOGENOM" id="CLU_794493_0_0_1"/>
<feature type="compositionally biased region" description="Basic and acidic residues" evidence="1">
    <location>
        <begin position="338"/>
        <end position="349"/>
    </location>
</feature>
<feature type="region of interest" description="Disordered" evidence="1">
    <location>
        <begin position="310"/>
        <end position="349"/>
    </location>
</feature>
<proteinExistence type="predicted"/>
<evidence type="ECO:0000256" key="1">
    <source>
        <dbReference type="SAM" id="MobiDB-lite"/>
    </source>
</evidence>
<dbReference type="AlphaFoldDB" id="A0A074WIH2"/>
<dbReference type="RefSeq" id="XP_013427266.1">
    <property type="nucleotide sequence ID" value="XM_013571812.1"/>
</dbReference>